<feature type="domain" description="DUF1648" evidence="2">
    <location>
        <begin position="15"/>
        <end position="60"/>
    </location>
</feature>
<evidence type="ECO:0000256" key="1">
    <source>
        <dbReference type="SAM" id="Phobius"/>
    </source>
</evidence>
<dbReference type="InterPro" id="IPR025962">
    <property type="entry name" value="SdpI/YhfL"/>
</dbReference>
<dbReference type="PIRSF" id="PIRSF038959">
    <property type="entry name" value="SdpI"/>
    <property type="match status" value="1"/>
</dbReference>
<dbReference type="PANTHER" id="PTHR37810:SF5">
    <property type="entry name" value="IMMUNITY PROTEIN SDPI"/>
    <property type="match status" value="1"/>
</dbReference>
<keyword evidence="1" id="KW-0812">Transmembrane</keyword>
<sequence length="221" mass="25304">MKKIQLKTEAALLVLTVLPLLYLWLSWAELPARVAVHFNLQGEADGWTGKNGLIWLTLGITLGIYLLLLVLPFLDPKKQISKMGNKYNHLRFILSFFMAALAVFIIYNAHNHQTLNPEFILILVGALIAVLGNYFQAIKPNYFIGLRTPWTLESEYVWRKTHRMAGPLWIVGGIAMALLSFIQHTDLRQYLFYFIAGALIVVPFVYSFRASKKEQNLKETH</sequence>
<dbReference type="Pfam" id="PF13630">
    <property type="entry name" value="SdpI"/>
    <property type="match status" value="1"/>
</dbReference>
<dbReference type="InterPro" id="IPR026272">
    <property type="entry name" value="SdpI"/>
</dbReference>
<dbReference type="AlphaFoldDB" id="A0A364RD40"/>
<reference evidence="3 4" key="1">
    <citation type="submission" date="2018-06" db="EMBL/GenBank/DDBJ databases">
        <authorList>
            <person name="Liu Z.-W."/>
        </authorList>
    </citation>
    <scope>NUCLEOTIDE SEQUENCE [LARGE SCALE GENOMIC DNA]</scope>
    <source>
        <strain evidence="3 4">2b14</strain>
    </source>
</reference>
<comment type="caution">
    <text evidence="3">The sequence shown here is derived from an EMBL/GenBank/DDBJ whole genome shotgun (WGS) entry which is preliminary data.</text>
</comment>
<dbReference type="GO" id="GO:0009636">
    <property type="term" value="P:response to toxic substance"/>
    <property type="evidence" value="ECO:0007669"/>
    <property type="project" value="TreeGrafter"/>
</dbReference>
<dbReference type="RefSeq" id="WP_112305796.1">
    <property type="nucleotide sequence ID" value="NZ_QMDV01000003.1"/>
</dbReference>
<dbReference type="PANTHER" id="PTHR37810">
    <property type="entry name" value="IMMUNITY PROTEIN SDPI"/>
    <property type="match status" value="1"/>
</dbReference>
<keyword evidence="4" id="KW-1185">Reference proteome</keyword>
<dbReference type="OrthoDB" id="9808690at2"/>
<organism evidence="3 4">
    <name type="scientific">Pontibacter arcticus</name>
    <dbReference type="NCBI Taxonomy" id="2080288"/>
    <lineage>
        <taxon>Bacteria</taxon>
        <taxon>Pseudomonadati</taxon>
        <taxon>Bacteroidota</taxon>
        <taxon>Cytophagia</taxon>
        <taxon>Cytophagales</taxon>
        <taxon>Hymenobacteraceae</taxon>
        <taxon>Pontibacter</taxon>
    </lineage>
</organism>
<gene>
    <name evidence="3" type="ORF">DP923_10415</name>
</gene>
<reference evidence="3 4" key="2">
    <citation type="submission" date="2018-07" db="EMBL/GenBank/DDBJ databases">
        <title>Pontibacter sp. 2b14 genomic sequence and assembly.</title>
        <authorList>
            <person name="Du Z.-J."/>
        </authorList>
    </citation>
    <scope>NUCLEOTIDE SEQUENCE [LARGE SCALE GENOMIC DNA]</scope>
    <source>
        <strain evidence="3 4">2b14</strain>
    </source>
</reference>
<feature type="transmembrane region" description="Helical" evidence="1">
    <location>
        <begin position="52"/>
        <end position="74"/>
    </location>
</feature>
<protein>
    <recommendedName>
        <fullName evidence="2">DUF1648 domain-containing protein</fullName>
    </recommendedName>
</protein>
<evidence type="ECO:0000313" key="3">
    <source>
        <dbReference type="EMBL" id="RAU82203.1"/>
    </source>
</evidence>
<evidence type="ECO:0000259" key="2">
    <source>
        <dbReference type="Pfam" id="PF07853"/>
    </source>
</evidence>
<keyword evidence="1" id="KW-0472">Membrane</keyword>
<accession>A0A364RD40</accession>
<proteinExistence type="predicted"/>
<keyword evidence="1" id="KW-1133">Transmembrane helix</keyword>
<feature type="transmembrane region" description="Helical" evidence="1">
    <location>
        <begin position="90"/>
        <end position="107"/>
    </location>
</feature>
<dbReference type="EMBL" id="QMDV01000003">
    <property type="protein sequence ID" value="RAU82203.1"/>
    <property type="molecule type" value="Genomic_DNA"/>
</dbReference>
<evidence type="ECO:0000313" key="4">
    <source>
        <dbReference type="Proteomes" id="UP000251692"/>
    </source>
</evidence>
<feature type="transmembrane region" description="Helical" evidence="1">
    <location>
        <begin position="119"/>
        <end position="137"/>
    </location>
</feature>
<dbReference type="Proteomes" id="UP000251692">
    <property type="component" value="Unassembled WGS sequence"/>
</dbReference>
<feature type="transmembrane region" description="Helical" evidence="1">
    <location>
        <begin position="190"/>
        <end position="208"/>
    </location>
</feature>
<dbReference type="Pfam" id="PF07853">
    <property type="entry name" value="DUF1648"/>
    <property type="match status" value="1"/>
</dbReference>
<dbReference type="InterPro" id="IPR012867">
    <property type="entry name" value="DUF1648"/>
</dbReference>
<feature type="transmembrane region" description="Helical" evidence="1">
    <location>
        <begin position="166"/>
        <end position="184"/>
    </location>
</feature>
<name>A0A364RD40_9BACT</name>